<dbReference type="InterPro" id="IPR035610">
    <property type="entry name" value="SORBS1_SH3_1"/>
</dbReference>
<name>A0ABM3SAX2_BALAC</name>
<keyword evidence="8" id="KW-1185">Reference proteome</keyword>
<dbReference type="PRINTS" id="PR00452">
    <property type="entry name" value="SH3DOMAIN"/>
</dbReference>
<feature type="compositionally biased region" description="Basic and acidic residues" evidence="5">
    <location>
        <begin position="62"/>
        <end position="73"/>
    </location>
</feature>
<dbReference type="Gene3D" id="2.30.30.40">
    <property type="entry name" value="SH3 Domains"/>
    <property type="match status" value="3"/>
</dbReference>
<feature type="domain" description="SH3" evidence="6">
    <location>
        <begin position="621"/>
        <end position="680"/>
    </location>
</feature>
<dbReference type="PANTHER" id="PTHR14167:SF64">
    <property type="entry name" value="SORBIN AND SH3 DOMAIN-CONTAINING PROTEIN 1"/>
    <property type="match status" value="1"/>
</dbReference>
<dbReference type="SMART" id="SM00459">
    <property type="entry name" value="Sorb"/>
    <property type="match status" value="1"/>
</dbReference>
<dbReference type="Pfam" id="PF02208">
    <property type="entry name" value="Sorb"/>
    <property type="match status" value="1"/>
</dbReference>
<dbReference type="PROSITE" id="PS50002">
    <property type="entry name" value="SH3"/>
    <property type="match status" value="3"/>
</dbReference>
<dbReference type="CDD" id="cd11919">
    <property type="entry name" value="SH3_Sorbs1_1"/>
    <property type="match status" value="1"/>
</dbReference>
<dbReference type="SMART" id="SM00326">
    <property type="entry name" value="SH3"/>
    <property type="match status" value="3"/>
</dbReference>
<dbReference type="RefSeq" id="XP_057387004.1">
    <property type="nucleotide sequence ID" value="XM_057531021.1"/>
</dbReference>
<dbReference type="GeneID" id="103016925"/>
<dbReference type="InterPro" id="IPR001452">
    <property type="entry name" value="SH3_domain"/>
</dbReference>
<evidence type="ECO:0000256" key="5">
    <source>
        <dbReference type="SAM" id="MobiDB-lite"/>
    </source>
</evidence>
<evidence type="ECO:0000259" key="6">
    <source>
        <dbReference type="PROSITE" id="PS50002"/>
    </source>
</evidence>
<evidence type="ECO:0000313" key="8">
    <source>
        <dbReference type="Proteomes" id="UP001652580"/>
    </source>
</evidence>
<keyword evidence="3" id="KW-0965">Cell junction</keyword>
<feature type="compositionally biased region" description="Basic and acidic residues" evidence="5">
    <location>
        <begin position="312"/>
        <end position="323"/>
    </location>
</feature>
<dbReference type="InterPro" id="IPR035611">
    <property type="entry name" value="SORBS1_SH3_2"/>
</dbReference>
<feature type="compositionally biased region" description="Polar residues" evidence="5">
    <location>
        <begin position="224"/>
        <end position="261"/>
    </location>
</feature>
<reference evidence="9" key="1">
    <citation type="submission" date="2025-08" db="UniProtKB">
        <authorList>
            <consortium name="RefSeq"/>
        </authorList>
    </citation>
    <scope>IDENTIFICATION</scope>
</reference>
<feature type="region of interest" description="Disordered" evidence="5">
    <location>
        <begin position="771"/>
        <end position="799"/>
    </location>
</feature>
<evidence type="ECO:0000256" key="1">
    <source>
        <dbReference type="ARBA" id="ARBA00004282"/>
    </source>
</evidence>
<dbReference type="Pfam" id="PF14604">
    <property type="entry name" value="SH3_9"/>
    <property type="match status" value="1"/>
</dbReference>
<dbReference type="InterPro" id="IPR050384">
    <property type="entry name" value="Endophilin_SH3RF"/>
</dbReference>
<feature type="region of interest" description="Disordered" evidence="5">
    <location>
        <begin position="363"/>
        <end position="455"/>
    </location>
</feature>
<dbReference type="PROSITE" id="PS50831">
    <property type="entry name" value="SOHO"/>
    <property type="match status" value="1"/>
</dbReference>
<evidence type="ECO:0000256" key="2">
    <source>
        <dbReference type="ARBA" id="ARBA00022443"/>
    </source>
</evidence>
<dbReference type="Proteomes" id="UP001652580">
    <property type="component" value="Chromosome 16"/>
</dbReference>
<accession>A0ABM3SAX2</accession>
<feature type="region of interest" description="Disordered" evidence="5">
    <location>
        <begin position="1"/>
        <end position="261"/>
    </location>
</feature>
<dbReference type="Pfam" id="PF00018">
    <property type="entry name" value="SH3_1"/>
    <property type="match status" value="1"/>
</dbReference>
<dbReference type="InterPro" id="IPR036028">
    <property type="entry name" value="SH3-like_dom_sf"/>
</dbReference>
<dbReference type="CDD" id="cd11916">
    <property type="entry name" value="SH3_Sorbs1_3"/>
    <property type="match status" value="1"/>
</dbReference>
<feature type="compositionally biased region" description="Pro residues" evidence="5">
    <location>
        <begin position="198"/>
        <end position="210"/>
    </location>
</feature>
<evidence type="ECO:0000259" key="7">
    <source>
        <dbReference type="PROSITE" id="PS50831"/>
    </source>
</evidence>
<sequence>MSSECDVGASKAVVNGLAPGSNGQDRDTDPTKICTGKGAVTLRASSSYREIPSGSPVSPRETPQEERKPDEWRLPSNADANGNAQPSPLVAKGYRSVHPNLPSDKPQDATSSSPAQPEVIVVPLYLVNTDRGHEGTDRPPASLGPHGPPVPAAAPAGSPLTLPTLDDFIPPHLQRRSHHRQPASTPGSLPPVSQTPPSFSPPPPLAPPVPEGLRRISEPGLTGAVSSTDSSPLLNEVSSSHVGTDSQTFAPVSKPSSAYPSTTIVNPTIVLLQHNREQQKRLSSLSDPVLERRVGEQDSAPTQEKPTSPGRAAEKKVKDDSRRVAKSTQDLSDVSMDDVGIPLRNTERSKDWYKTMFKQIHKLNRDDDSDLYSPRYSFSEDTKSPLSVPRSKSEMNYIDGEKVVKRSATLPLPTRSSSLKSSPERNDWEPPDKKADTRKYRAEPKSIYEYQPGKSSVLTNEKMSSAVSPTPEISSEPPGYVYSSNFHAVKRESDGAPGDLTSLENERQIYKSVLEGGDIPLQGLSGLKRPSSSASTKDSESPRHFIPADYLESTEEFIRRRHDDKEKLLADQRRLKREQEEADIAARRHTGVIPTHHQFITNERFGDLLNIDDTAKRKSGSEMRPARAKFDFKAQTLKELPLQKGDVVYIYKQIDQNWYEGEHHGRVGIFPRTYIELLPPAEKAQPKKLAPVQVLEYGEAVAKFNFNGDTQVEMSFRKGERITLLRQVDENWYEGRIPGTSRQGIFPITYVDVIKRPLVKNPVDYIDLPFSSSPSRSATASPQQPQALQRRVTPDRSQTSQDLFSYQALYSYIPQNDDELELRDGDIVDVMEKCDDGWFVGTSRRTRQFGTFPGNYVKPLYL</sequence>
<dbReference type="PANTHER" id="PTHR14167">
    <property type="entry name" value="SH3 DOMAIN-CONTAINING"/>
    <property type="match status" value="1"/>
</dbReference>
<protein>
    <submittedName>
        <fullName evidence="9">Sorbin and SH3 domain-containing protein 1 isoform X30</fullName>
    </submittedName>
</protein>
<feature type="compositionally biased region" description="Low complexity" evidence="5">
    <location>
        <begin position="771"/>
        <end position="787"/>
    </location>
</feature>
<feature type="region of interest" description="Disordered" evidence="5">
    <location>
        <begin position="276"/>
        <end position="345"/>
    </location>
</feature>
<feature type="compositionally biased region" description="Basic and acidic residues" evidence="5">
    <location>
        <begin position="422"/>
        <end position="446"/>
    </location>
</feature>
<feature type="domain" description="SoHo" evidence="7">
    <location>
        <begin position="324"/>
        <end position="381"/>
    </location>
</feature>
<evidence type="ECO:0000256" key="3">
    <source>
        <dbReference type="ARBA" id="ARBA00022949"/>
    </source>
</evidence>
<dbReference type="CDD" id="cd11922">
    <property type="entry name" value="SH3_Sorbs1_2"/>
    <property type="match status" value="1"/>
</dbReference>
<dbReference type="InterPro" id="IPR035606">
    <property type="entry name" value="SORBS1_SH3"/>
</dbReference>
<feature type="domain" description="SH3" evidence="6">
    <location>
        <begin position="695"/>
        <end position="756"/>
    </location>
</feature>
<evidence type="ECO:0000313" key="9">
    <source>
        <dbReference type="RefSeq" id="XP_057387004.1"/>
    </source>
</evidence>
<gene>
    <name evidence="9" type="primary">SORBS1</name>
</gene>
<dbReference type="Pfam" id="PF07653">
    <property type="entry name" value="SH3_2"/>
    <property type="match status" value="1"/>
</dbReference>
<proteinExistence type="predicted"/>
<comment type="subcellular location">
    <subcellularLocation>
        <location evidence="1">Cell junction</location>
    </subcellularLocation>
</comment>
<organism evidence="8 9">
    <name type="scientific">Balaenoptera acutorostrata</name>
    <name type="common">Common minke whale</name>
    <name type="synonym">Balaena rostrata</name>
    <dbReference type="NCBI Taxonomy" id="9767"/>
    <lineage>
        <taxon>Eukaryota</taxon>
        <taxon>Metazoa</taxon>
        <taxon>Chordata</taxon>
        <taxon>Craniata</taxon>
        <taxon>Vertebrata</taxon>
        <taxon>Euteleostomi</taxon>
        <taxon>Mammalia</taxon>
        <taxon>Eutheria</taxon>
        <taxon>Laurasiatheria</taxon>
        <taxon>Artiodactyla</taxon>
        <taxon>Whippomorpha</taxon>
        <taxon>Cetacea</taxon>
        <taxon>Mysticeti</taxon>
        <taxon>Balaenopteridae</taxon>
        <taxon>Balaenoptera</taxon>
    </lineage>
</organism>
<feature type="region of interest" description="Disordered" evidence="5">
    <location>
        <begin position="518"/>
        <end position="545"/>
    </location>
</feature>
<dbReference type="InterPro" id="IPR003127">
    <property type="entry name" value="SoHo_dom"/>
</dbReference>
<feature type="domain" description="SH3" evidence="6">
    <location>
        <begin position="801"/>
        <end position="862"/>
    </location>
</feature>
<keyword evidence="2 4" id="KW-0728">SH3 domain</keyword>
<dbReference type="SUPFAM" id="SSF50044">
    <property type="entry name" value="SH3-domain"/>
    <property type="match status" value="3"/>
</dbReference>
<evidence type="ECO:0000256" key="4">
    <source>
        <dbReference type="PROSITE-ProRule" id="PRU00192"/>
    </source>
</evidence>